<accession>A0A180GB84</accession>
<protein>
    <submittedName>
        <fullName evidence="1 2">Uncharacterized protein</fullName>
    </submittedName>
</protein>
<organism evidence="1">
    <name type="scientific">Puccinia triticina (isolate 1-1 / race 1 (BBBD))</name>
    <name type="common">Brown leaf rust fungus</name>
    <dbReference type="NCBI Taxonomy" id="630390"/>
    <lineage>
        <taxon>Eukaryota</taxon>
        <taxon>Fungi</taxon>
        <taxon>Dikarya</taxon>
        <taxon>Basidiomycota</taxon>
        <taxon>Pucciniomycotina</taxon>
        <taxon>Pucciniomycetes</taxon>
        <taxon>Pucciniales</taxon>
        <taxon>Pucciniaceae</taxon>
        <taxon>Puccinia</taxon>
    </lineage>
</organism>
<dbReference type="InterPro" id="IPR011990">
    <property type="entry name" value="TPR-like_helical_dom_sf"/>
</dbReference>
<proteinExistence type="predicted"/>
<reference evidence="1" key="2">
    <citation type="submission" date="2016-05" db="EMBL/GenBank/DDBJ databases">
        <title>Comparative analysis highlights variable genome content of wheat rusts and divergence of the mating loci.</title>
        <authorList>
            <person name="Cuomo C.A."/>
            <person name="Bakkeren G."/>
            <person name="Szabo L."/>
            <person name="Khalil H."/>
            <person name="Joly D."/>
            <person name="Goldberg J."/>
            <person name="Young S."/>
            <person name="Zeng Q."/>
            <person name="Fellers J."/>
        </authorList>
    </citation>
    <scope>NUCLEOTIDE SEQUENCE [LARGE SCALE GENOMIC DNA]</scope>
    <source>
        <strain evidence="1">1-1 BBBD Race 1</strain>
    </source>
</reference>
<evidence type="ECO:0000313" key="1">
    <source>
        <dbReference type="EMBL" id="OAV89789.1"/>
    </source>
</evidence>
<reference evidence="2 3" key="3">
    <citation type="journal article" date="2017" name="G3 (Bethesda)">
        <title>Comparative analysis highlights variable genome content of wheat rusts and divergence of the mating loci.</title>
        <authorList>
            <person name="Cuomo C.A."/>
            <person name="Bakkeren G."/>
            <person name="Khalil H.B."/>
            <person name="Panwar V."/>
            <person name="Joly D."/>
            <person name="Linning R."/>
            <person name="Sakthikumar S."/>
            <person name="Song X."/>
            <person name="Adiconis X."/>
            <person name="Fan L."/>
            <person name="Goldberg J.M."/>
            <person name="Levin J.Z."/>
            <person name="Young S."/>
            <person name="Zeng Q."/>
            <person name="Anikster Y."/>
            <person name="Bruce M."/>
            <person name="Wang M."/>
            <person name="Yin C."/>
            <person name="McCallum B."/>
            <person name="Szabo L.J."/>
            <person name="Hulbert S."/>
            <person name="Chen X."/>
            <person name="Fellers J.P."/>
        </authorList>
    </citation>
    <scope>NUCLEOTIDE SEQUENCE</scope>
    <source>
        <strain evidence="3">Isolate 1-1 / race 1 (BBBD)</strain>
        <strain evidence="2">isolate 1-1 / race 1 (BBBD)</strain>
    </source>
</reference>
<gene>
    <name evidence="1" type="ORF">PTTG_28564</name>
</gene>
<dbReference type="EnsemblFungi" id="PTTG_28564-t43_1">
    <property type="protein sequence ID" value="PTTG_28564-t43_1-p1"/>
    <property type="gene ID" value="PTTG_28564"/>
</dbReference>
<sequence length="275" mass="30693">MQSSRLFTEERDVVLDPLKAHRWRVMKDREEFEPMTRASEILLTAEEPSIRTYFCAKNVVMEFIRNHPNDPRGYKELGKVHLYSCVPENIDLAEEAFQRVQSLSGHIDAEGWYLISMCHRIRLFGSDRSSSSGPSAADKPGAPVDRHQRLAERCLQRALAHSHGSSVYRFALSEFYATTGRLSKALAVLQAGLSPRGPPTRADAAIFHQLARLGIAASTPLQARARPDRALLLARAALLHYRHAIAAADPRSARAWARELASAEAFVARLAEETV</sequence>
<dbReference type="OrthoDB" id="2495502at2759"/>
<evidence type="ECO:0000313" key="3">
    <source>
        <dbReference type="Proteomes" id="UP000005240"/>
    </source>
</evidence>
<dbReference type="AlphaFoldDB" id="A0A180GB84"/>
<dbReference type="EMBL" id="ADAS02000118">
    <property type="protein sequence ID" value="OAV89789.1"/>
    <property type="molecule type" value="Genomic_DNA"/>
</dbReference>
<dbReference type="VEuPathDB" id="FungiDB:PTTG_28564"/>
<reference evidence="1" key="1">
    <citation type="submission" date="2009-11" db="EMBL/GenBank/DDBJ databases">
        <authorList>
            <consortium name="The Broad Institute Genome Sequencing Platform"/>
            <person name="Ward D."/>
            <person name="Feldgarden M."/>
            <person name="Earl A."/>
            <person name="Young S.K."/>
            <person name="Zeng Q."/>
            <person name="Koehrsen M."/>
            <person name="Alvarado L."/>
            <person name="Berlin A."/>
            <person name="Bochicchio J."/>
            <person name="Borenstein D."/>
            <person name="Chapman S.B."/>
            <person name="Chen Z."/>
            <person name="Engels R."/>
            <person name="Freedman E."/>
            <person name="Gellesch M."/>
            <person name="Goldberg J."/>
            <person name="Griggs A."/>
            <person name="Gujja S."/>
            <person name="Heilman E."/>
            <person name="Heiman D."/>
            <person name="Hepburn T."/>
            <person name="Howarth C."/>
            <person name="Jen D."/>
            <person name="Larson L."/>
            <person name="Lewis B."/>
            <person name="Mehta T."/>
            <person name="Park D."/>
            <person name="Pearson M."/>
            <person name="Roberts A."/>
            <person name="Saif S."/>
            <person name="Shea T."/>
            <person name="Shenoy N."/>
            <person name="Sisk P."/>
            <person name="Stolte C."/>
            <person name="Sykes S."/>
            <person name="Thomson T."/>
            <person name="Walk T."/>
            <person name="White J."/>
            <person name="Yandava C."/>
            <person name="Izard J."/>
            <person name="Baranova O.V."/>
            <person name="Blanton J.M."/>
            <person name="Tanner A.C."/>
            <person name="Dewhirst F.E."/>
            <person name="Haas B."/>
            <person name="Nusbaum C."/>
            <person name="Birren B."/>
        </authorList>
    </citation>
    <scope>NUCLEOTIDE SEQUENCE [LARGE SCALE GENOMIC DNA]</scope>
    <source>
        <strain evidence="1">1-1 BBBD Race 1</strain>
    </source>
</reference>
<feature type="non-terminal residue" evidence="1">
    <location>
        <position position="275"/>
    </location>
</feature>
<dbReference type="Gene3D" id="1.25.40.10">
    <property type="entry name" value="Tetratricopeptide repeat domain"/>
    <property type="match status" value="1"/>
</dbReference>
<name>A0A180GB84_PUCT1</name>
<dbReference type="SUPFAM" id="SSF48452">
    <property type="entry name" value="TPR-like"/>
    <property type="match status" value="1"/>
</dbReference>
<evidence type="ECO:0000313" key="2">
    <source>
        <dbReference type="EnsemblFungi" id="PTTG_28564-t43_1-p1"/>
    </source>
</evidence>
<reference evidence="2" key="4">
    <citation type="submission" date="2025-05" db="UniProtKB">
        <authorList>
            <consortium name="EnsemblFungi"/>
        </authorList>
    </citation>
    <scope>IDENTIFICATION</scope>
    <source>
        <strain evidence="2">isolate 1-1 / race 1 (BBBD)</strain>
    </source>
</reference>
<dbReference type="Proteomes" id="UP000005240">
    <property type="component" value="Unassembled WGS sequence"/>
</dbReference>
<keyword evidence="3" id="KW-1185">Reference proteome</keyword>